<organism evidence="1">
    <name type="scientific">Podoviridae sp. ctngc57</name>
    <dbReference type="NCBI Taxonomy" id="2825275"/>
    <lineage>
        <taxon>Viruses</taxon>
        <taxon>Duplodnaviria</taxon>
        <taxon>Heunggongvirae</taxon>
        <taxon>Uroviricota</taxon>
        <taxon>Caudoviricetes</taxon>
    </lineage>
</organism>
<name>A0A8S5U7A7_9CAUD</name>
<proteinExistence type="predicted"/>
<sequence>MAAPSFSLHLAAHHALTDGRLLIAECLPLLHLAQAQHLRHGGRHLHLFAAADQVALAVHGHELLHIVLVDDGQHHLHPLGLLRLGGLGRLRLGGLGRLRLGGVRRLCDVQVVIVHVVVLSSCGGGDHPPPRRLSVGLGGSAPLLGHALDTHHVLLQQDLGGADALPAHGGALIQRIGGAAAAAWLHNGLQAAAGDLGHAVGVLAQHQRGEHAVVGGGYAAAAGGGFLGAGAVVPDLRLRGLHEAHARDLAQLAVEQLRGGGVLVGVDPAAVLPQVKGHIGVDDGHVLAVEAGHVLGLQGGRRLFDHLHRQLSGGVHAAAGFHRRLRAGGDLGAPQHVGARHQLVAHHGIHGQTRLAAQQLGGLHDHVVDGGQIQQVGDADEVAVLAHGGRQAGHVQRAAVGGHALGQGGHRLRQLVELSELNGLAVAPGNVPLLAELLVHQLGARLAQQHLVIKGFHLRRQVVAGGAGGGGVGHVSKQLQIQHHHPEMFGLIHAVSFPEGLKADLLAPPRSADDLIHVLVGELRHVALHGHACARPVLGGALGLRLDLVHQLPLRLLSGVLHGLWDQLVVVQPPVGALHAGAVHQRTEERGIGQLLLQIQPRVLLGDGLCLLRPLGQVLLHLLAVLLLPELLLQLVVLPLRFADGLHLIHAHAHPLRLRLIEGVVLLDGGGQRLDVGSVHAVALGQHLQHRLHSVERLHVGRGGFQPSGHRVLYPLGVHVLEFALDELFKLLAKIPCRFFLLLRPGVGCRLFGLLAVHDPGEVALVSRRARSVCCCAAVSLCEQLEIEPTEQMFHTVSSCP</sequence>
<reference evidence="1" key="1">
    <citation type="journal article" date="2021" name="Proc. Natl. Acad. Sci. U.S.A.">
        <title>A Catalog of Tens of Thousands of Viruses from Human Metagenomes Reveals Hidden Associations with Chronic Diseases.</title>
        <authorList>
            <person name="Tisza M.J."/>
            <person name="Buck C.B."/>
        </authorList>
    </citation>
    <scope>NUCLEOTIDE SEQUENCE</scope>
    <source>
        <strain evidence="1">Ctngc57</strain>
    </source>
</reference>
<accession>A0A8S5U7A7</accession>
<dbReference type="EMBL" id="BK016027">
    <property type="protein sequence ID" value="DAF90369.1"/>
    <property type="molecule type" value="Genomic_DNA"/>
</dbReference>
<evidence type="ECO:0000313" key="1">
    <source>
        <dbReference type="EMBL" id="DAF90369.1"/>
    </source>
</evidence>
<protein>
    <submittedName>
        <fullName evidence="1">Uncharacterized protein</fullName>
    </submittedName>
</protein>